<protein>
    <submittedName>
        <fullName evidence="5">SH3 domain-containing protein C23A1.17</fullName>
    </submittedName>
</protein>
<gene>
    <name evidence="5" type="primary">LOC108042948</name>
    <name evidence="3" type="synonym">108042948</name>
</gene>
<accession>A0A6P4EK56</accession>
<name>A0A6P4EK56_DRORH</name>
<dbReference type="RefSeq" id="XP_016976949.1">
    <property type="nucleotide sequence ID" value="XM_017121460.1"/>
</dbReference>
<evidence type="ECO:0000313" key="3">
    <source>
        <dbReference type="EnsemblMetazoa" id="XP_016976949.1"/>
    </source>
</evidence>
<keyword evidence="1" id="KW-0175">Coiled coil</keyword>
<reference evidence="4" key="1">
    <citation type="journal article" date="2021" name="Elife">
        <title>Highly contiguous assemblies of 101 drosophilid genomes.</title>
        <authorList>
            <person name="Kim B.Y."/>
            <person name="Wang J.R."/>
            <person name="Miller D.E."/>
            <person name="Barmina O."/>
            <person name="Delaney E."/>
            <person name="Thompson A."/>
            <person name="Comeault A.A."/>
            <person name="Peede D."/>
            <person name="D'Agostino E.R."/>
            <person name="Pelaez J."/>
            <person name="Aguilar J.M."/>
            <person name="Haji D."/>
            <person name="Matsunaga T."/>
            <person name="Armstrong E.E."/>
            <person name="Zych M."/>
            <person name="Ogawa Y."/>
            <person name="Stamenkovic-Radak M."/>
            <person name="Jelic M."/>
            <person name="Veselinovic M.S."/>
            <person name="Tanaskovic M."/>
            <person name="Eric P."/>
            <person name="Gao J.J."/>
            <person name="Katoh T.K."/>
            <person name="Toda M.J."/>
            <person name="Watabe H."/>
            <person name="Watada M."/>
            <person name="Davis J.S."/>
            <person name="Moyle L.C."/>
            <person name="Manoli G."/>
            <person name="Bertolini E."/>
            <person name="Kostal V."/>
            <person name="Hawley R.S."/>
            <person name="Takahashi A."/>
            <person name="Jones C.D."/>
            <person name="Price D.K."/>
            <person name="Whiteman N."/>
            <person name="Kopp A."/>
            <person name="Matute D.R."/>
            <person name="Petrov D.A."/>
        </authorList>
    </citation>
    <scope>NUCLEOTIDE SEQUENCE [LARGE SCALE GENOMIC DNA]</scope>
</reference>
<evidence type="ECO:0000256" key="2">
    <source>
        <dbReference type="SAM" id="MobiDB-lite"/>
    </source>
</evidence>
<proteinExistence type="predicted"/>
<feature type="region of interest" description="Disordered" evidence="2">
    <location>
        <begin position="179"/>
        <end position="231"/>
    </location>
</feature>
<dbReference type="AlphaFoldDB" id="A0A6P4EK56"/>
<reference evidence="5" key="2">
    <citation type="submission" date="2025-04" db="UniProtKB">
        <authorList>
            <consortium name="RefSeq"/>
        </authorList>
    </citation>
    <scope>IDENTIFICATION</scope>
</reference>
<dbReference type="OMA" id="HYFPGPM"/>
<keyword evidence="4" id="KW-1185">Reference proteome</keyword>
<feature type="compositionally biased region" description="Polar residues" evidence="2">
    <location>
        <begin position="179"/>
        <end position="191"/>
    </location>
</feature>
<reference evidence="3" key="3">
    <citation type="submission" date="2025-05" db="UniProtKB">
        <authorList>
            <consortium name="EnsemblMetazoa"/>
        </authorList>
    </citation>
    <scope>IDENTIFICATION</scope>
</reference>
<evidence type="ECO:0000313" key="4">
    <source>
        <dbReference type="Proteomes" id="UP001652680"/>
    </source>
</evidence>
<feature type="region of interest" description="Disordered" evidence="2">
    <location>
        <begin position="1"/>
        <end position="30"/>
    </location>
</feature>
<dbReference type="GeneID" id="108042948"/>
<feature type="coiled-coil region" evidence="1">
    <location>
        <begin position="501"/>
        <end position="537"/>
    </location>
</feature>
<evidence type="ECO:0000256" key="1">
    <source>
        <dbReference type="SAM" id="Coils"/>
    </source>
</evidence>
<evidence type="ECO:0000313" key="5">
    <source>
        <dbReference type="RefSeq" id="XP_016976949.1"/>
    </source>
</evidence>
<dbReference type="EnsemblMetazoa" id="XM_017121460.1">
    <property type="protein sequence ID" value="XP_016976949.1"/>
    <property type="gene ID" value="LOC108042948"/>
</dbReference>
<sequence>MSQETEENPVTPMDATPQEKEGNPLPAPDEMVWEKEKKENTVVPMEVELPEAKDNPVAPMEAMSEETVVNPGQTPMDSMAQENEENVQNGVDTGTTETTNATETIEDVPTSVVMVEQPNTIIELVDLYVPPVHSVAPSQVIFVNSEAVRPQHQIMFIPSHMQQIPQQAILWGSNPTLLYTEPTQPSSSDESAPSKGTRGRRRGRRATTPRPRATKRGRRAETPPPLPPPPNFLEHCINPLENEIYPKVIVQPAHQPWVLPRDLLQDAPPKVEPKQEAVPIPVSGSVVTATTQSAPVISQAQVRQNLQLFGPNVAIMQLNTPGSLRFQAVLREANGNQRQMFFTAQQLVSFGATYMAQMASSAPKSCPAPRSQFLPGSGASQQVQQLNQRPVFKTPASLFKIPTVRPPRAPIVSRAPPVSSFVAPPPPPPATPTATTVDIAPAGGSLAKEVPPAVPPPAVPPPAVPPPAMPPPVVPPPMTPPMTTGFALPSILKHKSQMKLLNTLQNQRAKAKRAAEAAEAERNLQALKLAQDKNKDKDEKKEIT</sequence>
<feature type="compositionally biased region" description="Basic residues" evidence="2">
    <location>
        <begin position="197"/>
        <end position="218"/>
    </location>
</feature>
<organism evidence="5">
    <name type="scientific">Drosophila rhopaloa</name>
    <name type="common">Fruit fly</name>
    <dbReference type="NCBI Taxonomy" id="1041015"/>
    <lineage>
        <taxon>Eukaryota</taxon>
        <taxon>Metazoa</taxon>
        <taxon>Ecdysozoa</taxon>
        <taxon>Arthropoda</taxon>
        <taxon>Hexapoda</taxon>
        <taxon>Insecta</taxon>
        <taxon>Pterygota</taxon>
        <taxon>Neoptera</taxon>
        <taxon>Endopterygota</taxon>
        <taxon>Diptera</taxon>
        <taxon>Brachycera</taxon>
        <taxon>Muscomorpha</taxon>
        <taxon>Ephydroidea</taxon>
        <taxon>Drosophilidae</taxon>
        <taxon>Drosophila</taxon>
        <taxon>Sophophora</taxon>
    </lineage>
</organism>
<dbReference type="OrthoDB" id="7873003at2759"/>
<dbReference type="Proteomes" id="UP001652680">
    <property type="component" value="Unassembled WGS sequence"/>
</dbReference>
<feature type="compositionally biased region" description="Pro residues" evidence="2">
    <location>
        <begin position="222"/>
        <end position="231"/>
    </location>
</feature>